<evidence type="ECO:0000259" key="13">
    <source>
        <dbReference type="PROSITE" id="PS50016"/>
    </source>
</evidence>
<dbReference type="InterPro" id="IPR019787">
    <property type="entry name" value="Znf_PHD-finger"/>
</dbReference>
<dbReference type="InterPro" id="IPR028651">
    <property type="entry name" value="ING_fam"/>
</dbReference>
<comment type="caution">
    <text evidence="14">The sequence shown here is derived from an EMBL/GenBank/DDBJ whole genome shotgun (WGS) entry which is preliminary data.</text>
</comment>
<feature type="binding site" evidence="9">
    <location>
        <position position="300"/>
    </location>
    <ligand>
        <name>Zn(2+)</name>
        <dbReference type="ChEBI" id="CHEBI:29105"/>
        <label>1</label>
    </ligand>
</feature>
<proteinExistence type="inferred from homology"/>
<evidence type="ECO:0000256" key="6">
    <source>
        <dbReference type="ARBA" id="ARBA00022853"/>
    </source>
</evidence>
<evidence type="ECO:0000256" key="5">
    <source>
        <dbReference type="ARBA" id="ARBA00022833"/>
    </source>
</evidence>
<accession>A0A433DL04</accession>
<feature type="site" description="Histone H3K4me3 binding" evidence="8">
    <location>
        <position position="299"/>
    </location>
</feature>
<name>A0A433DL04_9FUNG</name>
<dbReference type="SMART" id="SM00249">
    <property type="entry name" value="PHD"/>
    <property type="match status" value="1"/>
</dbReference>
<evidence type="ECO:0000313" key="14">
    <source>
        <dbReference type="EMBL" id="RUP51396.1"/>
    </source>
</evidence>
<dbReference type="PANTHER" id="PTHR10333:SF42">
    <property type="entry name" value="INHIBITOR OF GROWTH PROTEIN 5"/>
    <property type="match status" value="1"/>
</dbReference>
<evidence type="ECO:0000256" key="11">
    <source>
        <dbReference type="RuleBase" id="RU361213"/>
    </source>
</evidence>
<feature type="site" description="Histone H3K4me3 binding" evidence="8">
    <location>
        <position position="314"/>
    </location>
</feature>
<feature type="binding site" evidence="9">
    <location>
        <position position="324"/>
    </location>
    <ligand>
        <name>Zn(2+)</name>
        <dbReference type="ChEBI" id="CHEBI:29105"/>
        <label>1</label>
    </ligand>
</feature>
<feature type="region of interest" description="Disordered" evidence="12">
    <location>
        <begin position="117"/>
        <end position="282"/>
    </location>
</feature>
<dbReference type="InterPro" id="IPR011011">
    <property type="entry name" value="Znf_FYVE_PHD"/>
</dbReference>
<feature type="site" description="Histone H3K4me3 binding" evidence="8">
    <location>
        <position position="322"/>
    </location>
</feature>
<dbReference type="PROSITE" id="PS01359">
    <property type="entry name" value="ZF_PHD_1"/>
    <property type="match status" value="1"/>
</dbReference>
<comment type="domain">
    <text evidence="11">The PHD-type zinc finger mediates the binding to H3K4me3.</text>
</comment>
<organism evidence="14 15">
    <name type="scientific">Jimgerdemannia flammicorona</name>
    <dbReference type="NCBI Taxonomy" id="994334"/>
    <lineage>
        <taxon>Eukaryota</taxon>
        <taxon>Fungi</taxon>
        <taxon>Fungi incertae sedis</taxon>
        <taxon>Mucoromycota</taxon>
        <taxon>Mucoromycotina</taxon>
        <taxon>Endogonomycetes</taxon>
        <taxon>Endogonales</taxon>
        <taxon>Endogonaceae</taxon>
        <taxon>Jimgerdemannia</taxon>
    </lineage>
</organism>
<feature type="site" description="Histone H3K4me3 binding" evidence="8">
    <location>
        <position position="310"/>
    </location>
</feature>
<dbReference type="GO" id="GO:0006355">
    <property type="term" value="P:regulation of DNA-templated transcription"/>
    <property type="evidence" value="ECO:0007669"/>
    <property type="project" value="TreeGrafter"/>
</dbReference>
<comment type="similarity">
    <text evidence="2 11">Belongs to the ING family.</text>
</comment>
<dbReference type="GO" id="GO:0006325">
    <property type="term" value="P:chromatin organization"/>
    <property type="evidence" value="ECO:0007669"/>
    <property type="project" value="UniProtKB-KW"/>
</dbReference>
<evidence type="ECO:0000256" key="10">
    <source>
        <dbReference type="PROSITE-ProRule" id="PRU00146"/>
    </source>
</evidence>
<dbReference type="CDD" id="cd15505">
    <property type="entry name" value="PHD_ING"/>
    <property type="match status" value="1"/>
</dbReference>
<feature type="binding site" evidence="9">
    <location>
        <position position="302"/>
    </location>
    <ligand>
        <name>Zn(2+)</name>
        <dbReference type="ChEBI" id="CHEBI:29105"/>
        <label>1</label>
    </ligand>
</feature>
<dbReference type="InterPro" id="IPR024610">
    <property type="entry name" value="ING_N_histone-binding"/>
</dbReference>
<keyword evidence="6 11" id="KW-0156">Chromatin regulator</keyword>
<evidence type="ECO:0000256" key="1">
    <source>
        <dbReference type="ARBA" id="ARBA00004123"/>
    </source>
</evidence>
<evidence type="ECO:0000256" key="12">
    <source>
        <dbReference type="SAM" id="MobiDB-lite"/>
    </source>
</evidence>
<dbReference type="SMART" id="SM01408">
    <property type="entry name" value="ING"/>
    <property type="match status" value="1"/>
</dbReference>
<feature type="binding site" evidence="9">
    <location>
        <position position="343"/>
    </location>
    <ligand>
        <name>Zn(2+)</name>
        <dbReference type="ChEBI" id="CHEBI:29105"/>
        <label>2</label>
    </ligand>
</feature>
<feature type="binding site" evidence="9">
    <location>
        <position position="340"/>
    </location>
    <ligand>
        <name>Zn(2+)</name>
        <dbReference type="ChEBI" id="CHEBI:29105"/>
        <label>2</label>
    </ligand>
</feature>
<dbReference type="GO" id="GO:0005634">
    <property type="term" value="C:nucleus"/>
    <property type="evidence" value="ECO:0007669"/>
    <property type="project" value="UniProtKB-SubCell"/>
</dbReference>
<dbReference type="Gene3D" id="6.10.140.1740">
    <property type="match status" value="1"/>
</dbReference>
<evidence type="ECO:0000256" key="4">
    <source>
        <dbReference type="ARBA" id="ARBA00022771"/>
    </source>
</evidence>
<evidence type="ECO:0000256" key="9">
    <source>
        <dbReference type="PIRSR" id="PIRSR628651-51"/>
    </source>
</evidence>
<dbReference type="Pfam" id="PF12998">
    <property type="entry name" value="ING"/>
    <property type="match status" value="1"/>
</dbReference>
<reference evidence="14 15" key="1">
    <citation type="journal article" date="2018" name="New Phytol.">
        <title>Phylogenomics of Endogonaceae and evolution of mycorrhizas within Mucoromycota.</title>
        <authorList>
            <person name="Chang Y."/>
            <person name="Desiro A."/>
            <person name="Na H."/>
            <person name="Sandor L."/>
            <person name="Lipzen A."/>
            <person name="Clum A."/>
            <person name="Barry K."/>
            <person name="Grigoriev I.V."/>
            <person name="Martin F.M."/>
            <person name="Stajich J.E."/>
            <person name="Smith M.E."/>
            <person name="Bonito G."/>
            <person name="Spatafora J.W."/>
        </authorList>
    </citation>
    <scope>NUCLEOTIDE SEQUENCE [LARGE SCALE GENOMIC DNA]</scope>
    <source>
        <strain evidence="14 15">GMNB39</strain>
    </source>
</reference>
<dbReference type="PANTHER" id="PTHR10333">
    <property type="entry name" value="INHIBITOR OF GROWTH PROTEIN"/>
    <property type="match status" value="1"/>
</dbReference>
<keyword evidence="15" id="KW-1185">Reference proteome</keyword>
<comment type="function">
    <text evidence="11">Component of an histone acetyltransferase complex.</text>
</comment>
<evidence type="ECO:0000313" key="15">
    <source>
        <dbReference type="Proteomes" id="UP000268093"/>
    </source>
</evidence>
<keyword evidence="7 11" id="KW-0539">Nucleus</keyword>
<dbReference type="FunFam" id="3.30.40.10:FF:000016">
    <property type="entry name" value="Inhibitor of growth protein"/>
    <property type="match status" value="1"/>
</dbReference>
<feature type="binding site" evidence="9">
    <location>
        <position position="313"/>
    </location>
    <ligand>
        <name>Zn(2+)</name>
        <dbReference type="ChEBI" id="CHEBI:29105"/>
        <label>2</label>
    </ligand>
</feature>
<comment type="subcellular location">
    <subcellularLocation>
        <location evidence="1 11">Nucleus</location>
    </subcellularLocation>
</comment>
<dbReference type="Gene3D" id="3.30.40.10">
    <property type="entry name" value="Zinc/RING finger domain, C3HC4 (zinc finger)"/>
    <property type="match status" value="1"/>
</dbReference>
<feature type="compositionally biased region" description="Basic and acidic residues" evidence="12">
    <location>
        <begin position="191"/>
        <end position="207"/>
    </location>
</feature>
<protein>
    <recommendedName>
        <fullName evidence="11">Chromatin modification-related protein</fullName>
    </recommendedName>
</protein>
<feature type="compositionally biased region" description="Gly residues" evidence="12">
    <location>
        <begin position="248"/>
        <end position="273"/>
    </location>
</feature>
<dbReference type="OrthoDB" id="5411773at2759"/>
<dbReference type="InterPro" id="IPR001965">
    <property type="entry name" value="Znf_PHD"/>
</dbReference>
<dbReference type="PROSITE" id="PS50016">
    <property type="entry name" value="ZF_PHD_2"/>
    <property type="match status" value="1"/>
</dbReference>
<dbReference type="InterPro" id="IPR019786">
    <property type="entry name" value="Zinc_finger_PHD-type_CS"/>
</dbReference>
<dbReference type="CDD" id="cd16859">
    <property type="entry name" value="ING_ING4_5"/>
    <property type="match status" value="1"/>
</dbReference>
<keyword evidence="3 9" id="KW-0479">Metal-binding</keyword>
<feature type="domain" description="PHD-type" evidence="13">
    <location>
        <begin position="297"/>
        <end position="346"/>
    </location>
</feature>
<evidence type="ECO:0000256" key="7">
    <source>
        <dbReference type="ARBA" id="ARBA00023242"/>
    </source>
</evidence>
<evidence type="ECO:0000256" key="3">
    <source>
        <dbReference type="ARBA" id="ARBA00022723"/>
    </source>
</evidence>
<feature type="compositionally biased region" description="Basic and acidic residues" evidence="12">
    <location>
        <begin position="235"/>
        <end position="246"/>
    </location>
</feature>
<feature type="binding site" evidence="9">
    <location>
        <position position="327"/>
    </location>
    <ligand>
        <name>Zn(2+)</name>
        <dbReference type="ChEBI" id="CHEBI:29105"/>
        <label>1</label>
    </ligand>
</feature>
<dbReference type="InterPro" id="IPR013083">
    <property type="entry name" value="Znf_RING/FYVE/PHD"/>
</dbReference>
<keyword evidence="5 9" id="KW-0862">Zinc</keyword>
<dbReference type="AlphaFoldDB" id="A0A433DL04"/>
<feature type="compositionally biased region" description="Low complexity" evidence="12">
    <location>
        <begin position="215"/>
        <end position="233"/>
    </location>
</feature>
<gene>
    <name evidence="14" type="ORF">BC936DRAFT_148419</name>
</gene>
<feature type="binding site" evidence="9">
    <location>
        <position position="318"/>
    </location>
    <ligand>
        <name>Zn(2+)</name>
        <dbReference type="ChEBI" id="CHEBI:29105"/>
        <label>2</label>
    </ligand>
</feature>
<dbReference type="Proteomes" id="UP000268093">
    <property type="component" value="Unassembled WGS sequence"/>
</dbReference>
<comment type="subunit">
    <text evidence="11">Component of an histone acetyltransferase complex. Interacts with H3K4me3 and to a lesser extent with H3K4me2.</text>
</comment>
<sequence>MKPSSAARQADNLVYLDDYIDTVEALPLELQRNFTLMRELDGYAQELMEVVATESVGFIDNVRNMSFDERLTKLKQLGSLLSETLKRGEEKVALAKSTYDTVDRHCTRLDTDLQKFEDEQMIGPGRISTQVSGGASGRKEDAGGASGEKKGKGNLEKKEKETRGEKRAANERKIANKDAGSPPLAPGRSGTPKDSKTTKGGSDKEKTGSTAPGIASSKTANAGGSGNSSTGTKNKSKEKGTEKEKSVSGGGSGGRADEGYGGSGGGNGGGGGSGKEKGGKGKATAITADMPIDPNEPLYCYCQQVSYGEMVACDNEDCEIEWFHIACVDLKTVPKGKWFCSNCHGKMKGKQKK</sequence>
<dbReference type="SUPFAM" id="SSF57903">
    <property type="entry name" value="FYVE/PHD zinc finger"/>
    <property type="match status" value="1"/>
</dbReference>
<dbReference type="EMBL" id="RBNI01000756">
    <property type="protein sequence ID" value="RUP51396.1"/>
    <property type="molecule type" value="Genomic_DNA"/>
</dbReference>
<dbReference type="GO" id="GO:0008270">
    <property type="term" value="F:zinc ion binding"/>
    <property type="evidence" value="ECO:0007669"/>
    <property type="project" value="UniProtKB-KW"/>
</dbReference>
<evidence type="ECO:0000256" key="2">
    <source>
        <dbReference type="ARBA" id="ARBA00010210"/>
    </source>
</evidence>
<feature type="compositionally biased region" description="Basic and acidic residues" evidence="12">
    <location>
        <begin position="137"/>
        <end position="176"/>
    </location>
</feature>
<keyword evidence="4 10" id="KW-0863">Zinc-finger</keyword>
<evidence type="ECO:0000256" key="8">
    <source>
        <dbReference type="PIRSR" id="PIRSR628651-50"/>
    </source>
</evidence>